<evidence type="ECO:0000313" key="2">
    <source>
        <dbReference type="EMBL" id="KAF2635598.1"/>
    </source>
</evidence>
<dbReference type="EMBL" id="MU006805">
    <property type="protein sequence ID" value="KAF2635598.1"/>
    <property type="molecule type" value="Genomic_DNA"/>
</dbReference>
<dbReference type="Pfam" id="PF00646">
    <property type="entry name" value="F-box"/>
    <property type="match status" value="1"/>
</dbReference>
<keyword evidence="3" id="KW-1185">Reference proteome</keyword>
<dbReference type="OrthoDB" id="3758141at2759"/>
<dbReference type="SMART" id="SM00256">
    <property type="entry name" value="FBOX"/>
    <property type="match status" value="1"/>
</dbReference>
<evidence type="ECO:0000259" key="1">
    <source>
        <dbReference type="PROSITE" id="PS50181"/>
    </source>
</evidence>
<organism evidence="2 3">
    <name type="scientific">Massarina eburnea CBS 473.64</name>
    <dbReference type="NCBI Taxonomy" id="1395130"/>
    <lineage>
        <taxon>Eukaryota</taxon>
        <taxon>Fungi</taxon>
        <taxon>Dikarya</taxon>
        <taxon>Ascomycota</taxon>
        <taxon>Pezizomycotina</taxon>
        <taxon>Dothideomycetes</taxon>
        <taxon>Pleosporomycetidae</taxon>
        <taxon>Pleosporales</taxon>
        <taxon>Massarineae</taxon>
        <taxon>Massarinaceae</taxon>
        <taxon>Massarina</taxon>
    </lineage>
</organism>
<protein>
    <recommendedName>
        <fullName evidence="1">F-box domain-containing protein</fullName>
    </recommendedName>
</protein>
<dbReference type="PROSITE" id="PS50181">
    <property type="entry name" value="FBOX"/>
    <property type="match status" value="1"/>
</dbReference>
<reference evidence="2" key="1">
    <citation type="journal article" date="2020" name="Stud. Mycol.">
        <title>101 Dothideomycetes genomes: a test case for predicting lifestyles and emergence of pathogens.</title>
        <authorList>
            <person name="Haridas S."/>
            <person name="Albert R."/>
            <person name="Binder M."/>
            <person name="Bloem J."/>
            <person name="Labutti K."/>
            <person name="Salamov A."/>
            <person name="Andreopoulos B."/>
            <person name="Baker S."/>
            <person name="Barry K."/>
            <person name="Bills G."/>
            <person name="Bluhm B."/>
            <person name="Cannon C."/>
            <person name="Castanera R."/>
            <person name="Culley D."/>
            <person name="Daum C."/>
            <person name="Ezra D."/>
            <person name="Gonzalez J."/>
            <person name="Henrissat B."/>
            <person name="Kuo A."/>
            <person name="Liang C."/>
            <person name="Lipzen A."/>
            <person name="Lutzoni F."/>
            <person name="Magnuson J."/>
            <person name="Mondo S."/>
            <person name="Nolan M."/>
            <person name="Ohm R."/>
            <person name="Pangilinan J."/>
            <person name="Park H.-J."/>
            <person name="Ramirez L."/>
            <person name="Alfaro M."/>
            <person name="Sun H."/>
            <person name="Tritt A."/>
            <person name="Yoshinaga Y."/>
            <person name="Zwiers L.-H."/>
            <person name="Turgeon B."/>
            <person name="Goodwin S."/>
            <person name="Spatafora J."/>
            <person name="Crous P."/>
            <person name="Grigoriev I."/>
        </authorList>
    </citation>
    <scope>NUCLEOTIDE SEQUENCE</scope>
    <source>
        <strain evidence="2">CBS 473.64</strain>
    </source>
</reference>
<name>A0A6A6RN70_9PLEO</name>
<evidence type="ECO:0000313" key="3">
    <source>
        <dbReference type="Proteomes" id="UP000799753"/>
    </source>
</evidence>
<gene>
    <name evidence="2" type="ORF">P280DRAFT_191635</name>
</gene>
<dbReference type="Proteomes" id="UP000799753">
    <property type="component" value="Unassembled WGS sequence"/>
</dbReference>
<dbReference type="InterPro" id="IPR001810">
    <property type="entry name" value="F-box_dom"/>
</dbReference>
<accession>A0A6A6RN70</accession>
<proteinExistence type="predicted"/>
<feature type="domain" description="F-box" evidence="1">
    <location>
        <begin position="5"/>
        <end position="51"/>
    </location>
</feature>
<sequence length="341" mass="39494">MNNSRAALGLLPTELLHRIAASLPCSSILNVCFTSRNLYAALYDRHVFKRSAVNVLYVDKYIRLPPLDDVQVESWELESCASEASEENSEDEWWPNLEEQDLDPEDDWDHADWGPDARQRKAIVNNDWDMNWPQASIFDALTAGDGARIAFAAEKANRIFNVCLHAQPWNRMVQWERESLVNWLPHLITLGHNSAMDLRPETFQLILWAPDILEVIENQDGVIHPIHLSLREPEQNDPTEAIAIISSDSHGEDSWGPFTIAGSFFQDGEVWLVRSYEPHITEELATDTSPSNFRGIVTPFGIVGSWEVDRWTSPHYKRHIRLWYGFFWIWKKEWCRPWLEC</sequence>
<dbReference type="AlphaFoldDB" id="A0A6A6RN70"/>